<gene>
    <name evidence="3" type="ORF">AC578_10511</name>
</gene>
<name>A0A139H8G7_9PEZI</name>
<proteinExistence type="predicted"/>
<evidence type="ECO:0000256" key="1">
    <source>
        <dbReference type="SAM" id="Coils"/>
    </source>
</evidence>
<reference evidence="3 4" key="1">
    <citation type="submission" date="2015-07" db="EMBL/GenBank/DDBJ databases">
        <title>Comparative genomics of the Sigatoka disease complex on banana suggests a link between parallel evolutionary changes in Pseudocercospora fijiensis and Pseudocercospora eumusae and increased virulence on the banana host.</title>
        <authorList>
            <person name="Chang T.-C."/>
            <person name="Salvucci A."/>
            <person name="Crous P.W."/>
            <person name="Stergiopoulos I."/>
        </authorList>
    </citation>
    <scope>NUCLEOTIDE SEQUENCE [LARGE SCALE GENOMIC DNA]</scope>
    <source>
        <strain evidence="3 4">CBS 114824</strain>
    </source>
</reference>
<evidence type="ECO:0000313" key="3">
    <source>
        <dbReference type="EMBL" id="KXS98721.1"/>
    </source>
</evidence>
<evidence type="ECO:0000256" key="2">
    <source>
        <dbReference type="SAM" id="MobiDB-lite"/>
    </source>
</evidence>
<sequence>MATDKLNQLVMTLLALSSSLEGQIASQIRDEIAKIPAALYSERKETDESIAALRKETREVSKAIDTLRRENEHLKEAYALLETPVAQVQPEQKSAQTPQADASSARDFKGDSRPPSEERRPPEGPAAMRKRFSTGLHSDGDHGSPSKVVAWS</sequence>
<keyword evidence="4" id="KW-1185">Reference proteome</keyword>
<evidence type="ECO:0000313" key="4">
    <source>
        <dbReference type="Proteomes" id="UP000070133"/>
    </source>
</evidence>
<dbReference type="AlphaFoldDB" id="A0A139H8G7"/>
<dbReference type="EMBL" id="LFZN01000107">
    <property type="protein sequence ID" value="KXS98721.1"/>
    <property type="molecule type" value="Genomic_DNA"/>
</dbReference>
<protein>
    <submittedName>
        <fullName evidence="3">Uncharacterized protein</fullName>
    </submittedName>
</protein>
<dbReference type="STRING" id="321146.A0A139H8G7"/>
<accession>A0A139H8G7</accession>
<keyword evidence="1" id="KW-0175">Coiled coil</keyword>
<feature type="compositionally biased region" description="Basic and acidic residues" evidence="2">
    <location>
        <begin position="104"/>
        <end position="122"/>
    </location>
</feature>
<feature type="region of interest" description="Disordered" evidence="2">
    <location>
        <begin position="83"/>
        <end position="152"/>
    </location>
</feature>
<dbReference type="Proteomes" id="UP000070133">
    <property type="component" value="Unassembled WGS sequence"/>
</dbReference>
<organism evidence="3 4">
    <name type="scientific">Pseudocercospora eumusae</name>
    <dbReference type="NCBI Taxonomy" id="321146"/>
    <lineage>
        <taxon>Eukaryota</taxon>
        <taxon>Fungi</taxon>
        <taxon>Dikarya</taxon>
        <taxon>Ascomycota</taxon>
        <taxon>Pezizomycotina</taxon>
        <taxon>Dothideomycetes</taxon>
        <taxon>Dothideomycetidae</taxon>
        <taxon>Mycosphaerellales</taxon>
        <taxon>Mycosphaerellaceae</taxon>
        <taxon>Pseudocercospora</taxon>
    </lineage>
</organism>
<comment type="caution">
    <text evidence="3">The sequence shown here is derived from an EMBL/GenBank/DDBJ whole genome shotgun (WGS) entry which is preliminary data.</text>
</comment>
<feature type="coiled-coil region" evidence="1">
    <location>
        <begin position="50"/>
        <end position="77"/>
    </location>
</feature>
<feature type="compositionally biased region" description="Polar residues" evidence="2">
    <location>
        <begin position="89"/>
        <end position="102"/>
    </location>
</feature>